<organism evidence="2 3">
    <name type="scientific">Immersiella caudata</name>
    <dbReference type="NCBI Taxonomy" id="314043"/>
    <lineage>
        <taxon>Eukaryota</taxon>
        <taxon>Fungi</taxon>
        <taxon>Dikarya</taxon>
        <taxon>Ascomycota</taxon>
        <taxon>Pezizomycotina</taxon>
        <taxon>Sordariomycetes</taxon>
        <taxon>Sordariomycetidae</taxon>
        <taxon>Sordariales</taxon>
        <taxon>Lasiosphaeriaceae</taxon>
        <taxon>Immersiella</taxon>
    </lineage>
</organism>
<feature type="transmembrane region" description="Helical" evidence="1">
    <location>
        <begin position="28"/>
        <end position="46"/>
    </location>
</feature>
<keyword evidence="1" id="KW-0812">Transmembrane</keyword>
<sequence>MSATGPGSPRFWAGPLRYIKWAARERPAYFWSVVIGGAGPVMLITVPPYRRWRGYEIPATVPMTYPIPTGPRKKLTGYNDDTEDSI</sequence>
<dbReference type="InterPro" id="IPR039961">
    <property type="entry name" value="Nuo9.5"/>
</dbReference>
<gene>
    <name evidence="2" type="ORF">B0T14DRAFT_506106</name>
</gene>
<evidence type="ECO:0000256" key="1">
    <source>
        <dbReference type="SAM" id="Phobius"/>
    </source>
</evidence>
<dbReference type="Proteomes" id="UP001175000">
    <property type="component" value="Unassembled WGS sequence"/>
</dbReference>
<keyword evidence="1" id="KW-0472">Membrane</keyword>
<reference evidence="2" key="1">
    <citation type="submission" date="2023-06" db="EMBL/GenBank/DDBJ databases">
        <title>Genome-scale phylogeny and comparative genomics of the fungal order Sordariales.</title>
        <authorList>
            <consortium name="Lawrence Berkeley National Laboratory"/>
            <person name="Hensen N."/>
            <person name="Bonometti L."/>
            <person name="Westerberg I."/>
            <person name="Brannstrom I.O."/>
            <person name="Guillou S."/>
            <person name="Cros-Aarteil S."/>
            <person name="Calhoun S."/>
            <person name="Haridas S."/>
            <person name="Kuo A."/>
            <person name="Mondo S."/>
            <person name="Pangilinan J."/>
            <person name="Riley R."/>
            <person name="Labutti K."/>
            <person name="Andreopoulos B."/>
            <person name="Lipzen A."/>
            <person name="Chen C."/>
            <person name="Yanf M."/>
            <person name="Daum C."/>
            <person name="Ng V."/>
            <person name="Clum A."/>
            <person name="Steindorff A."/>
            <person name="Ohm R."/>
            <person name="Martin F."/>
            <person name="Silar P."/>
            <person name="Natvig D."/>
            <person name="Lalanne C."/>
            <person name="Gautier V."/>
            <person name="Ament-Velasquez S.L."/>
            <person name="Kruys A."/>
            <person name="Hutchinson M.I."/>
            <person name="Powell A.J."/>
            <person name="Barry K."/>
            <person name="Miller A.N."/>
            <person name="Grigoriev I.V."/>
            <person name="Debuchy R."/>
            <person name="Gladieux P."/>
            <person name="Thoren M.H."/>
            <person name="Johannesson H."/>
        </authorList>
    </citation>
    <scope>NUCLEOTIDE SEQUENCE</scope>
    <source>
        <strain evidence="2">CBS 606.72</strain>
    </source>
</reference>
<evidence type="ECO:0000313" key="3">
    <source>
        <dbReference type="Proteomes" id="UP001175000"/>
    </source>
</evidence>
<comment type="caution">
    <text evidence="2">The sequence shown here is derived from an EMBL/GenBank/DDBJ whole genome shotgun (WGS) entry which is preliminary data.</text>
</comment>
<keyword evidence="1" id="KW-1133">Transmembrane helix</keyword>
<dbReference type="CDD" id="cd22903">
    <property type="entry name" value="NI9M"/>
    <property type="match status" value="1"/>
</dbReference>
<proteinExistence type="predicted"/>
<evidence type="ECO:0008006" key="4">
    <source>
        <dbReference type="Google" id="ProtNLM"/>
    </source>
</evidence>
<dbReference type="AlphaFoldDB" id="A0AA40CCC6"/>
<name>A0AA40CCC6_9PEZI</name>
<dbReference type="PANTHER" id="PTHR38488:SF1">
    <property type="entry name" value="OXIDOREDUCTASE 9.5 KDA SUBUNIT, PUTATIVE (AFU_ORTHOLOGUE AFUA_5G08980)-RELATED"/>
    <property type="match status" value="1"/>
</dbReference>
<accession>A0AA40CCC6</accession>
<keyword evidence="3" id="KW-1185">Reference proteome</keyword>
<dbReference type="PANTHER" id="PTHR38488">
    <property type="entry name" value="OXIDOREDUCTASE 9.5 KDA SUBUNIT, PUTATIVE (AFU_ORTHOLOGUE AFUA_5G08980)-RELATED"/>
    <property type="match status" value="1"/>
</dbReference>
<evidence type="ECO:0000313" key="2">
    <source>
        <dbReference type="EMBL" id="KAK0633217.1"/>
    </source>
</evidence>
<dbReference type="EMBL" id="JAULSU010000001">
    <property type="protein sequence ID" value="KAK0633217.1"/>
    <property type="molecule type" value="Genomic_DNA"/>
</dbReference>
<protein>
    <recommendedName>
        <fullName evidence="4">NADH-ubiquinone oxidoreductase 9.5 kDa subunit</fullName>
    </recommendedName>
</protein>